<dbReference type="AlphaFoldDB" id="A0A1I0REI2"/>
<dbReference type="OrthoDB" id="2067602at2"/>
<dbReference type="Gene3D" id="1.20.120.1220">
    <property type="match status" value="1"/>
</dbReference>
<organism evidence="3 4">
    <name type="scientific">[Clostridium] fimetarium</name>
    <dbReference type="NCBI Taxonomy" id="99656"/>
    <lineage>
        <taxon>Bacteria</taxon>
        <taxon>Bacillati</taxon>
        <taxon>Bacillota</taxon>
        <taxon>Clostridia</taxon>
        <taxon>Lachnospirales</taxon>
        <taxon>Lachnospiraceae</taxon>
    </lineage>
</organism>
<gene>
    <name evidence="3" type="ORF">SAMN05421659_11416</name>
</gene>
<evidence type="ECO:0000259" key="2">
    <source>
        <dbReference type="Pfam" id="PF01478"/>
    </source>
</evidence>
<feature type="domain" description="Prepilin type IV endopeptidase peptidase" evidence="2">
    <location>
        <begin position="8"/>
        <end position="109"/>
    </location>
</feature>
<evidence type="ECO:0000313" key="4">
    <source>
        <dbReference type="Proteomes" id="UP000199701"/>
    </source>
</evidence>
<dbReference type="GO" id="GO:0004190">
    <property type="term" value="F:aspartic-type endopeptidase activity"/>
    <property type="evidence" value="ECO:0007669"/>
    <property type="project" value="InterPro"/>
</dbReference>
<dbReference type="RefSeq" id="WP_092455841.1">
    <property type="nucleotide sequence ID" value="NZ_FOJI01000014.1"/>
</dbReference>
<name>A0A1I0REI2_9FIRM</name>
<dbReference type="Pfam" id="PF01478">
    <property type="entry name" value="Peptidase_A24"/>
    <property type="match status" value="1"/>
</dbReference>
<sequence length="139" mass="15147">MESIIKVFILSYLAYQTYKDIREKSVSLKSIIIFSLASVVINICMNKISLISMFLGITVGLCVILMGKLMNDGIGSGDGAVLSSIGILIGGKMCLLVFILAITISAAVVIVLLTFKKVKMKQELPFIPYILCAYMCILI</sequence>
<keyword evidence="4" id="KW-1185">Reference proteome</keyword>
<evidence type="ECO:0000313" key="3">
    <source>
        <dbReference type="EMBL" id="SEW38641.1"/>
    </source>
</evidence>
<dbReference type="STRING" id="99656.SAMN05421659_11416"/>
<protein>
    <submittedName>
        <fullName evidence="3">Type IV leader peptidase family protein</fullName>
    </submittedName>
</protein>
<proteinExistence type="predicted"/>
<dbReference type="InterPro" id="IPR000045">
    <property type="entry name" value="Prepilin_IV_endopep_pep"/>
</dbReference>
<keyword evidence="1" id="KW-1133">Transmembrane helix</keyword>
<evidence type="ECO:0000256" key="1">
    <source>
        <dbReference type="SAM" id="Phobius"/>
    </source>
</evidence>
<dbReference type="GO" id="GO:0016020">
    <property type="term" value="C:membrane"/>
    <property type="evidence" value="ECO:0007669"/>
    <property type="project" value="InterPro"/>
</dbReference>
<feature type="transmembrane region" description="Helical" evidence="1">
    <location>
        <begin position="50"/>
        <end position="70"/>
    </location>
</feature>
<dbReference type="Proteomes" id="UP000199701">
    <property type="component" value="Unassembled WGS sequence"/>
</dbReference>
<dbReference type="EMBL" id="FOJI01000014">
    <property type="protein sequence ID" value="SEW38641.1"/>
    <property type="molecule type" value="Genomic_DNA"/>
</dbReference>
<reference evidence="3 4" key="1">
    <citation type="submission" date="2016-10" db="EMBL/GenBank/DDBJ databases">
        <authorList>
            <person name="de Groot N.N."/>
        </authorList>
    </citation>
    <scope>NUCLEOTIDE SEQUENCE [LARGE SCALE GENOMIC DNA]</scope>
    <source>
        <strain evidence="3 4">DSM 9179</strain>
    </source>
</reference>
<feature type="transmembrane region" description="Helical" evidence="1">
    <location>
        <begin position="82"/>
        <end position="115"/>
    </location>
</feature>
<keyword evidence="1" id="KW-0812">Transmembrane</keyword>
<accession>A0A1I0REI2</accession>
<keyword evidence="1" id="KW-0472">Membrane</keyword>